<dbReference type="EMBL" id="FTPD01000010">
    <property type="protein sequence ID" value="SIT54751.1"/>
    <property type="molecule type" value="Genomic_DNA"/>
</dbReference>
<protein>
    <submittedName>
        <fullName evidence="1">Uncharacterized protein</fullName>
    </submittedName>
</protein>
<organism evidence="1 2">
    <name type="scientific">Mesorhizobium prunaredense</name>
    <dbReference type="NCBI Taxonomy" id="1631249"/>
    <lineage>
        <taxon>Bacteria</taxon>
        <taxon>Pseudomonadati</taxon>
        <taxon>Pseudomonadota</taxon>
        <taxon>Alphaproteobacteria</taxon>
        <taxon>Hyphomicrobiales</taxon>
        <taxon>Phyllobacteriaceae</taxon>
        <taxon>Mesorhizobium</taxon>
    </lineage>
</organism>
<accession>A0A1R3V4D1</accession>
<evidence type="ECO:0000313" key="2">
    <source>
        <dbReference type="Proteomes" id="UP000188388"/>
    </source>
</evidence>
<reference evidence="2" key="1">
    <citation type="submission" date="2017-01" db="EMBL/GenBank/DDBJ databases">
        <authorList>
            <person name="Brunel B."/>
        </authorList>
    </citation>
    <scope>NUCLEOTIDE SEQUENCE [LARGE SCALE GENOMIC DNA]</scope>
</reference>
<dbReference type="AlphaFoldDB" id="A0A1R3V4D1"/>
<proteinExistence type="predicted"/>
<dbReference type="Proteomes" id="UP000188388">
    <property type="component" value="Unassembled WGS sequence"/>
</dbReference>
<evidence type="ECO:0000313" key="1">
    <source>
        <dbReference type="EMBL" id="SIT54751.1"/>
    </source>
</evidence>
<name>A0A1R3V4D1_9HYPH</name>
<keyword evidence="2" id="KW-1185">Reference proteome</keyword>
<sequence length="50" mass="5300">MAGTAQPTIAEALAREELAAAVRIEGEMLFIDYEATTTVRAMSRPASCAN</sequence>
<gene>
    <name evidence="1" type="ORF">BQ8794_180095</name>
</gene>